<keyword evidence="4" id="KW-0808">Transferase</keyword>
<dbReference type="Gene3D" id="3.30.565.10">
    <property type="entry name" value="Histidine kinase-like ATPase, C-terminal domain"/>
    <property type="match status" value="1"/>
</dbReference>
<name>A0A3S9VTI0_9BACT</name>
<keyword evidence="6" id="KW-0902">Two-component regulatory system</keyword>
<dbReference type="InterPro" id="IPR004358">
    <property type="entry name" value="Sig_transdc_His_kin-like_C"/>
</dbReference>
<organism evidence="9 10">
    <name type="scientific">Butyricimonas faecalis</name>
    <dbReference type="NCBI Taxonomy" id="2093856"/>
    <lineage>
        <taxon>Bacteria</taxon>
        <taxon>Pseudomonadati</taxon>
        <taxon>Bacteroidota</taxon>
        <taxon>Bacteroidia</taxon>
        <taxon>Bacteroidales</taxon>
        <taxon>Odoribacteraceae</taxon>
        <taxon>Butyricimonas</taxon>
    </lineage>
</organism>
<dbReference type="InterPro" id="IPR005467">
    <property type="entry name" value="His_kinase_dom"/>
</dbReference>
<dbReference type="CDD" id="cd00082">
    <property type="entry name" value="HisKA"/>
    <property type="match status" value="1"/>
</dbReference>
<keyword evidence="7" id="KW-1133">Transmembrane helix</keyword>
<dbReference type="InterPro" id="IPR003594">
    <property type="entry name" value="HATPase_dom"/>
</dbReference>
<dbReference type="PROSITE" id="PS51257">
    <property type="entry name" value="PROKAR_LIPOPROTEIN"/>
    <property type="match status" value="1"/>
</dbReference>
<dbReference type="InterPro" id="IPR050736">
    <property type="entry name" value="Sensor_HK_Regulatory"/>
</dbReference>
<dbReference type="Gene3D" id="3.30.450.20">
    <property type="entry name" value="PAS domain"/>
    <property type="match status" value="2"/>
</dbReference>
<keyword evidence="5" id="KW-0418">Kinase</keyword>
<feature type="domain" description="Histidine kinase" evidence="8">
    <location>
        <begin position="675"/>
        <end position="888"/>
    </location>
</feature>
<dbReference type="GO" id="GO:0000155">
    <property type="term" value="F:phosphorelay sensor kinase activity"/>
    <property type="evidence" value="ECO:0007669"/>
    <property type="project" value="InterPro"/>
</dbReference>
<dbReference type="KEGG" id="buy:D8S85_10155"/>
<dbReference type="Pfam" id="PF02518">
    <property type="entry name" value="HATPase_c"/>
    <property type="match status" value="1"/>
</dbReference>
<sequence>MCWITKKYWPMKVFLLFVLFFGCGELGYAQRVEGSVDTPLEIRRVLFVSSYHPEQVWERKVLNGVRKQLERTGYNIDLRVVYLDSKRLTSTEVRNSLLEAQLREIKGKLDLIIVLDEEANKALFSLDIPLVKETPIVFCGVMQYSKKSGFDQVTGVICAIDYEQLFLLGRKLFPEAQKVYVFSDLSGAGRVHEALARQQLSKYCERFPIIFAGDTISNVNSFIKELQEVYPLSFVILTTWQHGKRGVYLDPDIYYSMYAHECPVPIFTVMDNGLGKGIFGGMVTFADQMGVMAGKIGKRILNGEQAKAIPIDTVRPVPVFDENQLKRWQVERKDLPGKSLIINERDVFWRTYGNYIWIAGVVFVLLLLLVLVLVLSHLRYREMLHRSVFLEQSALRMAEMLKKKTEILSNTLSSMSEGILVVDKTLRVIELNHASVVGLGCEGNVIGKSLKEICEINRDQVGDGIEDFVRKVMRENKRRELALNTVLISCGVPVQQVTGSVSPLLNENGDVNGAVIMLRDVTREWQQQTFLRISINALQAYSWCYDMDNNIMTIGESFSKDEALNRDLSTIEKYMAHIHPDDRGELLTCLKGIAKGELKEFVVVFRVDYLYPGEYRWLENRGVVESVEMSDGRKAKYVYGMGIDINRYKVAEEEMAIAMGKAEESDRLKSAFVANISHEIRTPLNSIVGFANLMVEEGISSEERKLSSDMITNNSLTLLGLLDDVLDLSRLEAGMDKVFFSECDLHFLVHSMLDIGHLNMEQDVKLINEGPQEGLWVMTDEVKLTKVFMNLIGNAKKFTTQGHIVVGAKITSDDVWVECWVKDTGIGISPENLEHIFDRFYKVNEFKQGTGLGLSICGAIIELLEGQIWVESVLGEGTTFYFRIPYQKPKEEGI</sequence>
<dbReference type="OrthoDB" id="9796457at2"/>
<keyword evidence="3" id="KW-0597">Phosphoprotein</keyword>
<evidence type="ECO:0000256" key="5">
    <source>
        <dbReference type="ARBA" id="ARBA00022777"/>
    </source>
</evidence>
<dbReference type="InterPro" id="IPR003661">
    <property type="entry name" value="HisK_dim/P_dom"/>
</dbReference>
<keyword evidence="7" id="KW-0812">Transmembrane</keyword>
<dbReference type="FunFam" id="3.30.565.10:FF:000006">
    <property type="entry name" value="Sensor histidine kinase WalK"/>
    <property type="match status" value="1"/>
</dbReference>
<keyword evidence="10" id="KW-1185">Reference proteome</keyword>
<evidence type="ECO:0000313" key="10">
    <source>
        <dbReference type="Proteomes" id="UP000270673"/>
    </source>
</evidence>
<evidence type="ECO:0000256" key="3">
    <source>
        <dbReference type="ARBA" id="ARBA00022553"/>
    </source>
</evidence>
<dbReference type="PANTHER" id="PTHR43711:SF31">
    <property type="entry name" value="HISTIDINE KINASE"/>
    <property type="match status" value="1"/>
</dbReference>
<dbReference type="EMBL" id="CP032819">
    <property type="protein sequence ID" value="AZS29874.1"/>
    <property type="molecule type" value="Genomic_DNA"/>
</dbReference>
<evidence type="ECO:0000256" key="1">
    <source>
        <dbReference type="ARBA" id="ARBA00000085"/>
    </source>
</evidence>
<dbReference type="SMART" id="SM00388">
    <property type="entry name" value="HisKA"/>
    <property type="match status" value="1"/>
</dbReference>
<comment type="catalytic activity">
    <reaction evidence="1">
        <text>ATP + protein L-histidine = ADP + protein N-phospho-L-histidine.</text>
        <dbReference type="EC" id="2.7.13.3"/>
    </reaction>
</comment>
<reference evidence="9 10" key="1">
    <citation type="submission" date="2018-10" db="EMBL/GenBank/DDBJ databases">
        <title>Butyricimonas faecalis sp. nov., isolated from human faeces and emended description of the genus Butyricimonas.</title>
        <authorList>
            <person name="Le Roy T."/>
            <person name="Van der Smissen P."/>
            <person name="Paquot A."/>
            <person name="Delzenne N."/>
            <person name="Muccioli G."/>
            <person name="Collet J.-F."/>
            <person name="Cani P.D."/>
        </authorList>
    </citation>
    <scope>NUCLEOTIDE SEQUENCE [LARGE SCALE GENOMIC DNA]</scope>
    <source>
        <strain evidence="9 10">H184</strain>
    </source>
</reference>
<dbReference type="Pfam" id="PF04392">
    <property type="entry name" value="ABC_sub_bind"/>
    <property type="match status" value="1"/>
</dbReference>
<dbReference type="Gene3D" id="1.10.287.130">
    <property type="match status" value="1"/>
</dbReference>
<keyword evidence="7" id="KW-0472">Membrane</keyword>
<dbReference type="Pfam" id="PF08448">
    <property type="entry name" value="PAS_4"/>
    <property type="match status" value="1"/>
</dbReference>
<dbReference type="Pfam" id="PF00512">
    <property type="entry name" value="HisKA"/>
    <property type="match status" value="1"/>
</dbReference>
<dbReference type="InterPro" id="IPR035965">
    <property type="entry name" value="PAS-like_dom_sf"/>
</dbReference>
<dbReference type="PRINTS" id="PR00344">
    <property type="entry name" value="BCTRLSENSOR"/>
</dbReference>
<dbReference type="InterPro" id="IPR007487">
    <property type="entry name" value="ABC_transpt-TYRBP-like"/>
</dbReference>
<dbReference type="SUPFAM" id="SSF55874">
    <property type="entry name" value="ATPase domain of HSP90 chaperone/DNA topoisomerase II/histidine kinase"/>
    <property type="match status" value="1"/>
</dbReference>
<dbReference type="SUPFAM" id="SSF55785">
    <property type="entry name" value="PYP-like sensor domain (PAS domain)"/>
    <property type="match status" value="1"/>
</dbReference>
<dbReference type="PROSITE" id="PS50109">
    <property type="entry name" value="HIS_KIN"/>
    <property type="match status" value="1"/>
</dbReference>
<accession>A0A3S9VTI0</accession>
<dbReference type="EC" id="2.7.13.3" evidence="2"/>
<protein>
    <recommendedName>
        <fullName evidence="2">histidine kinase</fullName>
        <ecNumber evidence="2">2.7.13.3</ecNumber>
    </recommendedName>
</protein>
<dbReference type="SMART" id="SM00387">
    <property type="entry name" value="HATPase_c"/>
    <property type="match status" value="1"/>
</dbReference>
<gene>
    <name evidence="9" type="ORF">D8S85_10155</name>
</gene>
<evidence type="ECO:0000256" key="7">
    <source>
        <dbReference type="SAM" id="Phobius"/>
    </source>
</evidence>
<dbReference type="SUPFAM" id="SSF47384">
    <property type="entry name" value="Homodimeric domain of signal transducing histidine kinase"/>
    <property type="match status" value="1"/>
</dbReference>
<evidence type="ECO:0000313" key="9">
    <source>
        <dbReference type="EMBL" id="AZS29874.1"/>
    </source>
</evidence>
<proteinExistence type="predicted"/>
<dbReference type="AlphaFoldDB" id="A0A3S9VTI0"/>
<dbReference type="Proteomes" id="UP000270673">
    <property type="component" value="Chromosome"/>
</dbReference>
<evidence type="ECO:0000256" key="2">
    <source>
        <dbReference type="ARBA" id="ARBA00012438"/>
    </source>
</evidence>
<feature type="transmembrane region" description="Helical" evidence="7">
    <location>
        <begin position="355"/>
        <end position="376"/>
    </location>
</feature>
<dbReference type="InterPro" id="IPR036890">
    <property type="entry name" value="HATPase_C_sf"/>
</dbReference>
<evidence type="ECO:0000256" key="6">
    <source>
        <dbReference type="ARBA" id="ARBA00023012"/>
    </source>
</evidence>
<dbReference type="InterPro" id="IPR036097">
    <property type="entry name" value="HisK_dim/P_sf"/>
</dbReference>
<dbReference type="PANTHER" id="PTHR43711">
    <property type="entry name" value="TWO-COMPONENT HISTIDINE KINASE"/>
    <property type="match status" value="1"/>
</dbReference>
<dbReference type="Gene3D" id="3.40.50.2300">
    <property type="match status" value="2"/>
</dbReference>
<evidence type="ECO:0000259" key="8">
    <source>
        <dbReference type="PROSITE" id="PS50109"/>
    </source>
</evidence>
<dbReference type="InterPro" id="IPR013656">
    <property type="entry name" value="PAS_4"/>
</dbReference>
<evidence type="ECO:0000256" key="4">
    <source>
        <dbReference type="ARBA" id="ARBA00022679"/>
    </source>
</evidence>